<reference evidence="2 3" key="1">
    <citation type="journal article" date="2023" name="Plants (Basel)">
        <title>Bridging the Gap: Combining Genomics and Transcriptomics Approaches to Understand Stylosanthes scabra, an Orphan Legume from the Brazilian Caatinga.</title>
        <authorList>
            <person name="Ferreira-Neto J.R.C."/>
            <person name="da Silva M.D."/>
            <person name="Binneck E."/>
            <person name="de Melo N.F."/>
            <person name="da Silva R.H."/>
            <person name="de Melo A.L.T.M."/>
            <person name="Pandolfi V."/>
            <person name="Bustamante F.O."/>
            <person name="Brasileiro-Vidal A.C."/>
            <person name="Benko-Iseppon A.M."/>
        </authorList>
    </citation>
    <scope>NUCLEOTIDE SEQUENCE [LARGE SCALE GENOMIC DNA]</scope>
    <source>
        <tissue evidence="2">Leaves</tissue>
    </source>
</reference>
<protein>
    <submittedName>
        <fullName evidence="2">Uncharacterized protein</fullName>
    </submittedName>
</protein>
<evidence type="ECO:0000313" key="3">
    <source>
        <dbReference type="Proteomes" id="UP001341840"/>
    </source>
</evidence>
<dbReference type="Proteomes" id="UP001341840">
    <property type="component" value="Unassembled WGS sequence"/>
</dbReference>
<dbReference type="EMBL" id="JASCZI010060848">
    <property type="protein sequence ID" value="MED6136361.1"/>
    <property type="molecule type" value="Genomic_DNA"/>
</dbReference>
<name>A0ABU6SJM9_9FABA</name>
<evidence type="ECO:0000256" key="1">
    <source>
        <dbReference type="SAM" id="MobiDB-lite"/>
    </source>
</evidence>
<proteinExistence type="predicted"/>
<evidence type="ECO:0000313" key="2">
    <source>
        <dbReference type="EMBL" id="MED6136361.1"/>
    </source>
</evidence>
<feature type="region of interest" description="Disordered" evidence="1">
    <location>
        <begin position="43"/>
        <end position="77"/>
    </location>
</feature>
<organism evidence="2 3">
    <name type="scientific">Stylosanthes scabra</name>
    <dbReference type="NCBI Taxonomy" id="79078"/>
    <lineage>
        <taxon>Eukaryota</taxon>
        <taxon>Viridiplantae</taxon>
        <taxon>Streptophyta</taxon>
        <taxon>Embryophyta</taxon>
        <taxon>Tracheophyta</taxon>
        <taxon>Spermatophyta</taxon>
        <taxon>Magnoliopsida</taxon>
        <taxon>eudicotyledons</taxon>
        <taxon>Gunneridae</taxon>
        <taxon>Pentapetalae</taxon>
        <taxon>rosids</taxon>
        <taxon>fabids</taxon>
        <taxon>Fabales</taxon>
        <taxon>Fabaceae</taxon>
        <taxon>Papilionoideae</taxon>
        <taxon>50 kb inversion clade</taxon>
        <taxon>dalbergioids sensu lato</taxon>
        <taxon>Dalbergieae</taxon>
        <taxon>Pterocarpus clade</taxon>
        <taxon>Stylosanthes</taxon>
    </lineage>
</organism>
<keyword evidence="3" id="KW-1185">Reference proteome</keyword>
<sequence>MVLYRSSMHIGWRKEDNGWSANLQGRMSIERLLSLTEALSSRGVHGSDPIRISARMDPQSDSIGSANVRIGSDSDPEAKDADIVSDLMKIVRIRSRFCSNPI</sequence>
<accession>A0ABU6SJM9</accession>
<comment type="caution">
    <text evidence="2">The sequence shown here is derived from an EMBL/GenBank/DDBJ whole genome shotgun (WGS) entry which is preliminary data.</text>
</comment>
<gene>
    <name evidence="2" type="ORF">PIB30_055479</name>
</gene>